<dbReference type="Pfam" id="PF25967">
    <property type="entry name" value="RND-MFP_C"/>
    <property type="match status" value="1"/>
</dbReference>
<name>A0A7X5F595_9HYPH</name>
<dbReference type="Pfam" id="PF25954">
    <property type="entry name" value="Beta-barrel_RND_2"/>
    <property type="match status" value="1"/>
</dbReference>
<dbReference type="AlphaFoldDB" id="A0A7X5F595"/>
<dbReference type="GO" id="GO:1990281">
    <property type="term" value="C:efflux pump complex"/>
    <property type="evidence" value="ECO:0007669"/>
    <property type="project" value="TreeGrafter"/>
</dbReference>
<dbReference type="SUPFAM" id="SSF111369">
    <property type="entry name" value="HlyD-like secretion proteins"/>
    <property type="match status" value="1"/>
</dbReference>
<dbReference type="Proteomes" id="UP000586722">
    <property type="component" value="Unassembled WGS sequence"/>
</dbReference>
<evidence type="ECO:0000259" key="5">
    <source>
        <dbReference type="Pfam" id="PF25954"/>
    </source>
</evidence>
<dbReference type="PANTHER" id="PTHR30469">
    <property type="entry name" value="MULTIDRUG RESISTANCE PROTEIN MDTA"/>
    <property type="match status" value="1"/>
</dbReference>
<dbReference type="Gene3D" id="2.40.50.100">
    <property type="match status" value="1"/>
</dbReference>
<dbReference type="Gene3D" id="2.40.420.20">
    <property type="match status" value="1"/>
</dbReference>
<proteinExistence type="inferred from homology"/>
<evidence type="ECO:0000259" key="4">
    <source>
        <dbReference type="Pfam" id="PF25917"/>
    </source>
</evidence>
<accession>A0A7X5F595</accession>
<comment type="caution">
    <text evidence="7">The sequence shown here is derived from an EMBL/GenBank/DDBJ whole genome shotgun (WGS) entry which is preliminary data.</text>
</comment>
<evidence type="ECO:0000256" key="2">
    <source>
        <dbReference type="ARBA" id="ARBA00009477"/>
    </source>
</evidence>
<comment type="subcellular location">
    <subcellularLocation>
        <location evidence="1">Cell envelope</location>
    </subcellularLocation>
</comment>
<feature type="domain" description="Multidrug resistance protein MdtA-like barrel-sandwich hybrid" evidence="4">
    <location>
        <begin position="69"/>
        <end position="190"/>
    </location>
</feature>
<dbReference type="InterPro" id="IPR058625">
    <property type="entry name" value="MdtA-like_BSH"/>
</dbReference>
<evidence type="ECO:0000256" key="1">
    <source>
        <dbReference type="ARBA" id="ARBA00004196"/>
    </source>
</evidence>
<dbReference type="Gene3D" id="1.10.287.470">
    <property type="entry name" value="Helix hairpin bin"/>
    <property type="match status" value="1"/>
</dbReference>
<keyword evidence="3" id="KW-0813">Transport</keyword>
<evidence type="ECO:0000256" key="3">
    <source>
        <dbReference type="ARBA" id="ARBA00022448"/>
    </source>
</evidence>
<feature type="domain" description="Multidrug resistance protein MdtA-like C-terminal permuted SH3" evidence="6">
    <location>
        <begin position="278"/>
        <end position="346"/>
    </location>
</feature>
<organism evidence="7 8">
    <name type="scientific">Pannonibacter tanglangensis</name>
    <dbReference type="NCBI Taxonomy" id="2750084"/>
    <lineage>
        <taxon>Bacteria</taxon>
        <taxon>Pseudomonadati</taxon>
        <taxon>Pseudomonadota</taxon>
        <taxon>Alphaproteobacteria</taxon>
        <taxon>Hyphomicrobiales</taxon>
        <taxon>Stappiaceae</taxon>
        <taxon>Pannonibacter</taxon>
    </lineage>
</organism>
<comment type="similarity">
    <text evidence="2">Belongs to the membrane fusion protein (MFP) (TC 8.A.1) family.</text>
</comment>
<reference evidence="8" key="1">
    <citation type="submission" date="2020-01" db="EMBL/GenBank/DDBJ databases">
        <authorList>
            <person name="Fang Y."/>
            <person name="Sun R."/>
            <person name="Nie L."/>
            <person name="He J."/>
            <person name="Hao L."/>
            <person name="Wang L."/>
            <person name="Su S."/>
            <person name="Lv E."/>
            <person name="Zhang Z."/>
            <person name="Xie R."/>
            <person name="Liu H."/>
        </authorList>
    </citation>
    <scope>NUCLEOTIDE SEQUENCE [LARGE SCALE GENOMIC DNA]</scope>
    <source>
        <strain evidence="8">XCT-53</strain>
    </source>
</reference>
<sequence length="373" mass="40002">MIIRLILALAVVAGLGYGAYFFNDFRGQMIAQYFAQPRPPVTVSTVEVKPEDWTPGIESIGTVRARQGVDVPARTSGIVKQISFTSNQEVTEGMLLVQLDDETEQADLIAAKANVERDSQALRRASTLNDRGFNSTQNLDNATAALDASRSQLERVQAAINQKKIVAPFSGTIGISRIDVGQYVPAGTAIATLQDLKVMKVDFSVPEQQLTELKIGQPVQVGLSEGSYTHVGKITGIDPKIDPQSRLISLQAEVENADGALYPGQFAFVRVVLPTEPDVIALPQTAVVQSLYGTYVFKVVEEAKEGDANAKQLIVRQVFVTTGRRFGGQIEVTKGLSAGDQIVSAGQNKLSVGNTVTIDNTVNPATAEMKIGG</sequence>
<evidence type="ECO:0000259" key="6">
    <source>
        <dbReference type="Pfam" id="PF25967"/>
    </source>
</evidence>
<keyword evidence="8" id="KW-1185">Reference proteome</keyword>
<evidence type="ECO:0000313" key="7">
    <source>
        <dbReference type="EMBL" id="NBN79060.1"/>
    </source>
</evidence>
<dbReference type="InterPro" id="IPR058627">
    <property type="entry name" value="MdtA-like_C"/>
</dbReference>
<dbReference type="NCBIfam" id="TIGR01730">
    <property type="entry name" value="RND_mfp"/>
    <property type="match status" value="1"/>
</dbReference>
<dbReference type="GO" id="GO:0015562">
    <property type="term" value="F:efflux transmembrane transporter activity"/>
    <property type="evidence" value="ECO:0007669"/>
    <property type="project" value="TreeGrafter"/>
</dbReference>
<dbReference type="FunFam" id="2.40.30.170:FF:000010">
    <property type="entry name" value="Efflux RND transporter periplasmic adaptor subunit"/>
    <property type="match status" value="1"/>
</dbReference>
<dbReference type="EMBL" id="JAABLQ010000001">
    <property type="protein sequence ID" value="NBN79060.1"/>
    <property type="molecule type" value="Genomic_DNA"/>
</dbReference>
<dbReference type="Gene3D" id="2.40.30.170">
    <property type="match status" value="1"/>
</dbReference>
<feature type="domain" description="CusB-like beta-barrel" evidence="5">
    <location>
        <begin position="201"/>
        <end position="271"/>
    </location>
</feature>
<protein>
    <submittedName>
        <fullName evidence="7">Efflux RND transporter periplasmic adaptor subunit</fullName>
    </submittedName>
</protein>
<dbReference type="InterPro" id="IPR058792">
    <property type="entry name" value="Beta-barrel_RND_2"/>
</dbReference>
<dbReference type="RefSeq" id="WP_161676498.1">
    <property type="nucleotide sequence ID" value="NZ_JAABLP010000003.1"/>
</dbReference>
<evidence type="ECO:0000313" key="8">
    <source>
        <dbReference type="Proteomes" id="UP000586722"/>
    </source>
</evidence>
<gene>
    <name evidence="7" type="ORF">GWI72_12345</name>
</gene>
<dbReference type="InterPro" id="IPR006143">
    <property type="entry name" value="RND_pump_MFP"/>
</dbReference>
<dbReference type="PANTHER" id="PTHR30469:SF11">
    <property type="entry name" value="BLL4320 PROTEIN"/>
    <property type="match status" value="1"/>
</dbReference>
<dbReference type="Pfam" id="PF25917">
    <property type="entry name" value="BSH_RND"/>
    <property type="match status" value="1"/>
</dbReference>